<evidence type="ECO:0000313" key="2">
    <source>
        <dbReference type="EMBL" id="CAA2955668.1"/>
    </source>
</evidence>
<dbReference type="AlphaFoldDB" id="A0A8S0PSL3"/>
<sequence length="304" mass="33799">MAGENLDLQRGGVLVVIGGCDKDLEALDDMYYLHTGLSREKERDEGRVVKLSLRKQLKLKCQAQNIGAPAYEPTYVGVEHDATVNHPAPISSYIPPGGQNFYLDEHETSLGKRSFQAKVIKSFPDRYMIETIIDGKHLCGLLFSNKAIPKKTVNDVSNRKIKATESDSNQQNDNHGTGVESSKHEELYMNDVMQTANAEMIDPGPHAEAEAASTEMKSPAPQVQMEGAATEMKNPAPLESSLSEEVILPSHFSLEEIFNNFVLLKMGIVLLPAQTTLSFPFCCSSFSCYLYRRLYPPALHFFLR</sequence>
<dbReference type="Proteomes" id="UP000594638">
    <property type="component" value="Unassembled WGS sequence"/>
</dbReference>
<gene>
    <name evidence="2" type="ORF">OLEA9_A079693</name>
</gene>
<organism evidence="2 3">
    <name type="scientific">Olea europaea subsp. europaea</name>
    <dbReference type="NCBI Taxonomy" id="158383"/>
    <lineage>
        <taxon>Eukaryota</taxon>
        <taxon>Viridiplantae</taxon>
        <taxon>Streptophyta</taxon>
        <taxon>Embryophyta</taxon>
        <taxon>Tracheophyta</taxon>
        <taxon>Spermatophyta</taxon>
        <taxon>Magnoliopsida</taxon>
        <taxon>eudicotyledons</taxon>
        <taxon>Gunneridae</taxon>
        <taxon>Pentapetalae</taxon>
        <taxon>asterids</taxon>
        <taxon>lamiids</taxon>
        <taxon>Lamiales</taxon>
        <taxon>Oleaceae</taxon>
        <taxon>Oleeae</taxon>
        <taxon>Olea</taxon>
    </lineage>
</organism>
<protein>
    <submittedName>
        <fullName evidence="2">Uncharacterized protein</fullName>
    </submittedName>
</protein>
<proteinExistence type="predicted"/>
<dbReference type="Gramene" id="OE9A079693T3">
    <property type="protein sequence ID" value="OE9A079693C3"/>
    <property type="gene ID" value="OE9A079693"/>
</dbReference>
<accession>A0A8S0PSL3</accession>
<feature type="compositionally biased region" description="Polar residues" evidence="1">
    <location>
        <begin position="166"/>
        <end position="175"/>
    </location>
</feature>
<reference evidence="2 3" key="1">
    <citation type="submission" date="2019-12" db="EMBL/GenBank/DDBJ databases">
        <authorList>
            <person name="Alioto T."/>
            <person name="Alioto T."/>
            <person name="Gomez Garrido J."/>
        </authorList>
    </citation>
    <scope>NUCLEOTIDE SEQUENCE [LARGE SCALE GENOMIC DNA]</scope>
</reference>
<name>A0A8S0PSL3_OLEEU</name>
<evidence type="ECO:0000313" key="3">
    <source>
        <dbReference type="Proteomes" id="UP000594638"/>
    </source>
</evidence>
<comment type="caution">
    <text evidence="2">The sequence shown here is derived from an EMBL/GenBank/DDBJ whole genome shotgun (WGS) entry which is preliminary data.</text>
</comment>
<keyword evidence="3" id="KW-1185">Reference proteome</keyword>
<dbReference type="EMBL" id="CACTIH010000158">
    <property type="protein sequence ID" value="CAA2955668.1"/>
    <property type="molecule type" value="Genomic_DNA"/>
</dbReference>
<feature type="region of interest" description="Disordered" evidence="1">
    <location>
        <begin position="163"/>
        <end position="185"/>
    </location>
</feature>
<evidence type="ECO:0000256" key="1">
    <source>
        <dbReference type="SAM" id="MobiDB-lite"/>
    </source>
</evidence>
<dbReference type="OrthoDB" id="927932at2759"/>
<feature type="region of interest" description="Disordered" evidence="1">
    <location>
        <begin position="206"/>
        <end position="227"/>
    </location>
</feature>